<sequence length="406" mass="47353">MFPIECSCCGYAIPIENIKQDQKSGKTRGFCSHCKKWFPILLPSIRKKLIYLDQWFFSAVCIEADKLASQHALHLFSKLQKLKQQQKIFVVTSEIHSRETAAIPEEYVENREKLWQFQNDLANGFISPNSEEVFIAQWRRILTSQESHDSFPTADIGLVNPHQFEIGVRIQPTNNWQLKLSLHQHKARLPEGVNQKMGVNQKIREVLERQLENTFNCRDVFECLSYVRALWSKDIRQGIASWRQQRDLYLLMEHIVNELEAGRIPAIPAQKELAPFYRIVKEVVQGLDEELTLKRWLEILENHSANNLCAYIRIRSALEAALLWKCRESGVIINKPSKFHTKYGLSRQNDIDHISTFVPYVDALITDEDTHNLCKLEVVADELKQFPCKIFSMENYSEFDTWLDNC</sequence>
<dbReference type="EMBL" id="FOUB01000017">
    <property type="protein sequence ID" value="SFM21047.1"/>
    <property type="molecule type" value="Genomic_DNA"/>
</dbReference>
<dbReference type="Proteomes" id="UP000183287">
    <property type="component" value="Unassembled WGS sequence"/>
</dbReference>
<accession>A0A1I4P0J4</accession>
<organism evidence="1 2">
    <name type="scientific">Nitrosomonas communis</name>
    <dbReference type="NCBI Taxonomy" id="44574"/>
    <lineage>
        <taxon>Bacteria</taxon>
        <taxon>Pseudomonadati</taxon>
        <taxon>Pseudomonadota</taxon>
        <taxon>Betaproteobacteria</taxon>
        <taxon>Nitrosomonadales</taxon>
        <taxon>Nitrosomonadaceae</taxon>
        <taxon>Nitrosomonas</taxon>
    </lineage>
</organism>
<evidence type="ECO:0000313" key="1">
    <source>
        <dbReference type="EMBL" id="SFM21047.1"/>
    </source>
</evidence>
<proteinExistence type="predicted"/>
<reference evidence="2" key="1">
    <citation type="submission" date="2016-10" db="EMBL/GenBank/DDBJ databases">
        <authorList>
            <person name="Varghese N."/>
            <person name="Submissions S."/>
        </authorList>
    </citation>
    <scope>NUCLEOTIDE SEQUENCE [LARGE SCALE GENOMIC DNA]</scope>
    <source>
        <strain evidence="2">Nm44</strain>
    </source>
</reference>
<gene>
    <name evidence="1" type="ORF">SAMN05421863_101741</name>
</gene>
<keyword evidence="2" id="KW-1185">Reference proteome</keyword>
<name>A0A1I4P0J4_9PROT</name>
<evidence type="ECO:0000313" key="2">
    <source>
        <dbReference type="Proteomes" id="UP000183287"/>
    </source>
</evidence>
<dbReference type="AlphaFoldDB" id="A0A1I4P0J4"/>
<protein>
    <submittedName>
        <fullName evidence="1">Uncharacterized protein</fullName>
    </submittedName>
</protein>